<keyword evidence="3 9" id="KW-0812">Transmembrane</keyword>
<protein>
    <recommendedName>
        <fullName evidence="12">Transmembrane and coiled-coil domains protein 1</fullName>
    </recommendedName>
</protein>
<evidence type="ECO:0000256" key="4">
    <source>
        <dbReference type="ARBA" id="ARBA00022989"/>
    </source>
</evidence>
<dbReference type="EMBL" id="CAXLJM020000166">
    <property type="protein sequence ID" value="CAL8147528.1"/>
    <property type="molecule type" value="Genomic_DNA"/>
</dbReference>
<evidence type="ECO:0000256" key="1">
    <source>
        <dbReference type="ARBA" id="ARBA00004370"/>
    </source>
</evidence>
<feature type="compositionally biased region" description="Polar residues" evidence="8">
    <location>
        <begin position="9"/>
        <end position="30"/>
    </location>
</feature>
<dbReference type="PANTHER" id="PTHR17613">
    <property type="entry name" value="CEREBRAL PROTEIN-11-RELATED"/>
    <property type="match status" value="1"/>
</dbReference>
<feature type="region of interest" description="Disordered" evidence="8">
    <location>
        <begin position="124"/>
        <end position="148"/>
    </location>
</feature>
<proteinExistence type="inferred from homology"/>
<keyword evidence="5 7" id="KW-0175">Coiled coil</keyword>
<evidence type="ECO:0000256" key="2">
    <source>
        <dbReference type="ARBA" id="ARBA00008108"/>
    </source>
</evidence>
<comment type="similarity">
    <text evidence="2">Belongs to the TEX28 family.</text>
</comment>
<dbReference type="InterPro" id="IPR019394">
    <property type="entry name" value="TEX28/TMCC"/>
</dbReference>
<keyword evidence="11" id="KW-1185">Reference proteome</keyword>
<feature type="region of interest" description="Disordered" evidence="8">
    <location>
        <begin position="187"/>
        <end position="260"/>
    </location>
</feature>
<evidence type="ECO:0000256" key="8">
    <source>
        <dbReference type="SAM" id="MobiDB-lite"/>
    </source>
</evidence>
<name>A0ABP1S9K3_9HEXA</name>
<organism evidence="10 11">
    <name type="scientific">Orchesella dallaii</name>
    <dbReference type="NCBI Taxonomy" id="48710"/>
    <lineage>
        <taxon>Eukaryota</taxon>
        <taxon>Metazoa</taxon>
        <taxon>Ecdysozoa</taxon>
        <taxon>Arthropoda</taxon>
        <taxon>Hexapoda</taxon>
        <taxon>Collembola</taxon>
        <taxon>Entomobryomorpha</taxon>
        <taxon>Entomobryoidea</taxon>
        <taxon>Orchesellidae</taxon>
        <taxon>Orchesellinae</taxon>
        <taxon>Orchesella</taxon>
    </lineage>
</organism>
<gene>
    <name evidence="10" type="ORF">ODALV1_LOCUS31161</name>
</gene>
<evidence type="ECO:0000256" key="3">
    <source>
        <dbReference type="ARBA" id="ARBA00022692"/>
    </source>
</evidence>
<dbReference type="Proteomes" id="UP001642540">
    <property type="component" value="Unassembled WGS sequence"/>
</dbReference>
<feature type="transmembrane region" description="Helical" evidence="9">
    <location>
        <begin position="404"/>
        <end position="424"/>
    </location>
</feature>
<sequence length="464" mass="50780">MDPDDFASTDDTPNVSSNSVQTPSIQQLQDKISKAKFRIQEEQRRRDTNVEEYLQMAASAHRNQLPQVKAVFEKRNTKAAATIAALQKKLERYSQQLQEREKEALNASPGKALNVSDALNTHELGELGSGASGSSTASSHRASKGRLQNVSHGIKTVIAKPREIASYLLKHNIKSGSADNIPSAVARDDEAARAGQHHGSAHIPPTDGRYGRIRNNQPTLGGVGILNSSHPVNSSAAADEEAAASECSESAQSSSLGPDGKLTSQFPELALILQQIGEIKDDVCQIREDLDTFKNQAGADSQFICQGLQEERFRAERLEEQVNDLTELHQAETGNLKQALADAEEKLSYQSEERLRDLAEMLEACQTKISRLEQQQQQLVTIEGIENSAARALAVRLVNVGLTMLQLLLLLMATIASVLAPFLGSRIRLVTSLLVGIGAFVAHKKWPQAQEYLLEFWSELLNHL</sequence>
<keyword evidence="6 9" id="KW-0472">Membrane</keyword>
<accession>A0ABP1S9K3</accession>
<dbReference type="Pfam" id="PF10267">
    <property type="entry name" value="Tmemb_cc2"/>
    <property type="match status" value="1"/>
</dbReference>
<evidence type="ECO:0000313" key="11">
    <source>
        <dbReference type="Proteomes" id="UP001642540"/>
    </source>
</evidence>
<evidence type="ECO:0000256" key="9">
    <source>
        <dbReference type="SAM" id="Phobius"/>
    </source>
</evidence>
<evidence type="ECO:0000256" key="5">
    <source>
        <dbReference type="ARBA" id="ARBA00023054"/>
    </source>
</evidence>
<evidence type="ECO:0000256" key="7">
    <source>
        <dbReference type="SAM" id="Coils"/>
    </source>
</evidence>
<feature type="compositionally biased region" description="Low complexity" evidence="8">
    <location>
        <begin position="244"/>
        <end position="255"/>
    </location>
</feature>
<feature type="coiled-coil region" evidence="7">
    <location>
        <begin position="76"/>
        <end position="103"/>
    </location>
</feature>
<reference evidence="10 11" key="1">
    <citation type="submission" date="2024-08" db="EMBL/GenBank/DDBJ databases">
        <authorList>
            <person name="Cucini C."/>
            <person name="Frati F."/>
        </authorList>
    </citation>
    <scope>NUCLEOTIDE SEQUENCE [LARGE SCALE GENOMIC DNA]</scope>
</reference>
<keyword evidence="4 9" id="KW-1133">Transmembrane helix</keyword>
<feature type="coiled-coil region" evidence="7">
    <location>
        <begin position="308"/>
        <end position="378"/>
    </location>
</feature>
<dbReference type="PANTHER" id="PTHR17613:SF14">
    <property type="entry name" value="DEMENTIN, ISOFORM H"/>
    <property type="match status" value="1"/>
</dbReference>
<evidence type="ECO:0008006" key="12">
    <source>
        <dbReference type="Google" id="ProtNLM"/>
    </source>
</evidence>
<evidence type="ECO:0000256" key="6">
    <source>
        <dbReference type="ARBA" id="ARBA00023136"/>
    </source>
</evidence>
<feature type="region of interest" description="Disordered" evidence="8">
    <location>
        <begin position="1"/>
        <end position="31"/>
    </location>
</feature>
<evidence type="ECO:0000313" key="10">
    <source>
        <dbReference type="EMBL" id="CAL8147528.1"/>
    </source>
</evidence>
<comment type="caution">
    <text evidence="10">The sequence shown here is derived from an EMBL/GenBank/DDBJ whole genome shotgun (WGS) entry which is preliminary data.</text>
</comment>
<comment type="subcellular location">
    <subcellularLocation>
        <location evidence="1">Membrane</location>
    </subcellularLocation>
</comment>